<reference evidence="6 7" key="1">
    <citation type="submission" date="2020-05" db="EMBL/GenBank/DDBJ databases">
        <title>Electrophorus electricus (electric eel) genome, fEleEle1, primary haplotype.</title>
        <authorList>
            <person name="Myers G."/>
            <person name="Meyer A."/>
            <person name="Fedrigo O."/>
            <person name="Formenti G."/>
            <person name="Rhie A."/>
            <person name="Tracey A."/>
            <person name="Sims Y."/>
            <person name="Jarvis E.D."/>
        </authorList>
    </citation>
    <scope>NUCLEOTIDE SEQUENCE [LARGE SCALE GENOMIC DNA]</scope>
</reference>
<reference evidence="6" key="2">
    <citation type="submission" date="2025-08" db="UniProtKB">
        <authorList>
            <consortium name="Ensembl"/>
        </authorList>
    </citation>
    <scope>IDENTIFICATION</scope>
</reference>
<keyword evidence="7" id="KW-1185">Reference proteome</keyword>
<dbReference type="PROSITE" id="PS50835">
    <property type="entry name" value="IG_LIKE"/>
    <property type="match status" value="1"/>
</dbReference>
<keyword evidence="4" id="KW-1133">Transmembrane helix</keyword>
<evidence type="ECO:0000256" key="1">
    <source>
        <dbReference type="ARBA" id="ARBA00004370"/>
    </source>
</evidence>
<dbReference type="SMART" id="SM00409">
    <property type="entry name" value="IG"/>
    <property type="match status" value="2"/>
</dbReference>
<evidence type="ECO:0000256" key="3">
    <source>
        <dbReference type="ARBA" id="ARBA00023136"/>
    </source>
</evidence>
<evidence type="ECO:0000259" key="5">
    <source>
        <dbReference type="PROSITE" id="PS50835"/>
    </source>
</evidence>
<dbReference type="Ensembl" id="ENSEEET00000056295.1">
    <property type="protein sequence ID" value="ENSEEEP00000062259.1"/>
    <property type="gene ID" value="ENSEEEG00000024861.1"/>
</dbReference>
<organism evidence="6 7">
    <name type="scientific">Electrophorus electricus</name>
    <name type="common">Electric eel</name>
    <name type="synonym">Gymnotus electricus</name>
    <dbReference type="NCBI Taxonomy" id="8005"/>
    <lineage>
        <taxon>Eukaryota</taxon>
        <taxon>Metazoa</taxon>
        <taxon>Chordata</taxon>
        <taxon>Craniata</taxon>
        <taxon>Vertebrata</taxon>
        <taxon>Euteleostomi</taxon>
        <taxon>Actinopterygii</taxon>
        <taxon>Neopterygii</taxon>
        <taxon>Teleostei</taxon>
        <taxon>Ostariophysi</taxon>
        <taxon>Gymnotiformes</taxon>
        <taxon>Gymnotoidei</taxon>
        <taxon>Gymnotidae</taxon>
        <taxon>Electrophorus</taxon>
    </lineage>
</organism>
<accession>A0AAY5EZX6</accession>
<dbReference type="InterPro" id="IPR050671">
    <property type="entry name" value="CD300_family_receptors"/>
</dbReference>
<dbReference type="Pfam" id="PF07686">
    <property type="entry name" value="V-set"/>
    <property type="match status" value="2"/>
</dbReference>
<dbReference type="GO" id="GO:0005886">
    <property type="term" value="C:plasma membrane"/>
    <property type="evidence" value="ECO:0007669"/>
    <property type="project" value="TreeGrafter"/>
</dbReference>
<feature type="domain" description="Ig-like" evidence="5">
    <location>
        <begin position="1"/>
        <end position="73"/>
    </location>
</feature>
<dbReference type="InterPro" id="IPR007110">
    <property type="entry name" value="Ig-like_dom"/>
</dbReference>
<evidence type="ECO:0000256" key="2">
    <source>
        <dbReference type="ARBA" id="ARBA00022692"/>
    </source>
</evidence>
<dbReference type="AlphaFoldDB" id="A0AAY5EZX6"/>
<comment type="subcellular location">
    <subcellularLocation>
        <location evidence="1">Membrane</location>
    </subcellularLocation>
</comment>
<dbReference type="GO" id="GO:0004888">
    <property type="term" value="F:transmembrane signaling receptor activity"/>
    <property type="evidence" value="ECO:0007669"/>
    <property type="project" value="TreeGrafter"/>
</dbReference>
<dbReference type="PANTHER" id="PTHR11860:SF87">
    <property type="entry name" value="CMRF35-LIKE MOLECULE 8"/>
    <property type="match status" value="1"/>
</dbReference>
<protein>
    <recommendedName>
        <fullName evidence="5">Ig-like domain-containing protein</fullName>
    </recommendedName>
</protein>
<dbReference type="InterPro" id="IPR003599">
    <property type="entry name" value="Ig_sub"/>
</dbReference>
<dbReference type="GeneTree" id="ENSGT00950000182977"/>
<proteinExistence type="predicted"/>
<evidence type="ECO:0000313" key="7">
    <source>
        <dbReference type="Proteomes" id="UP000314983"/>
    </source>
</evidence>
<dbReference type="PANTHER" id="PTHR11860">
    <property type="entry name" value="POLYMERIC-IMMUNOGLOBULIN RECEPTOR"/>
    <property type="match status" value="1"/>
</dbReference>
<keyword evidence="3 4" id="KW-0472">Membrane</keyword>
<dbReference type="InterPro" id="IPR036179">
    <property type="entry name" value="Ig-like_dom_sf"/>
</dbReference>
<evidence type="ECO:0000256" key="4">
    <source>
        <dbReference type="SAM" id="Phobius"/>
    </source>
</evidence>
<evidence type="ECO:0000313" key="6">
    <source>
        <dbReference type="Ensembl" id="ENSEEEP00000062259.1"/>
    </source>
</evidence>
<sequence>MIKCKYEEGYETNTKYFCKGEITTCTYQIKTRAKHTWVHEGRFSMYDDTSAKVFWLVMRNLTVEDSGSYQCGVDVKVWIDMYNPVELKVKKDLYYVKTINKVGYVGGSVNISCNYPEYHNSEPKFLCKSMDTAVCTYEISVKESGRWINEGRMSLYENRTAQILTVTIRDMTEHDSGTYWCGAESDWESDHGYKAYIIQIYLRVTVFPGLAVYFSIGAGLVLVTAGVIIAIYCRIKKKDPETVRQSRETNEDYANISSFIAFQQRKNRNQSESVYENFGSKVNT</sequence>
<dbReference type="InterPro" id="IPR013783">
    <property type="entry name" value="Ig-like_fold"/>
</dbReference>
<feature type="transmembrane region" description="Helical" evidence="4">
    <location>
        <begin position="210"/>
        <end position="235"/>
    </location>
</feature>
<dbReference type="Proteomes" id="UP000314983">
    <property type="component" value="Chromosome 16"/>
</dbReference>
<gene>
    <name evidence="6" type="primary">LOC113568417</name>
</gene>
<dbReference type="SUPFAM" id="SSF48726">
    <property type="entry name" value="Immunoglobulin"/>
    <property type="match status" value="2"/>
</dbReference>
<dbReference type="InterPro" id="IPR013106">
    <property type="entry name" value="Ig_V-set"/>
</dbReference>
<reference evidence="6" key="3">
    <citation type="submission" date="2025-09" db="UniProtKB">
        <authorList>
            <consortium name="Ensembl"/>
        </authorList>
    </citation>
    <scope>IDENTIFICATION</scope>
</reference>
<name>A0AAY5EZX6_ELEEL</name>
<keyword evidence="2 4" id="KW-0812">Transmembrane</keyword>
<dbReference type="Gene3D" id="2.60.40.10">
    <property type="entry name" value="Immunoglobulins"/>
    <property type="match status" value="2"/>
</dbReference>